<evidence type="ECO:0000313" key="1">
    <source>
        <dbReference type="EMBL" id="ETO07587.1"/>
    </source>
</evidence>
<dbReference type="AlphaFoldDB" id="X6M2E3"/>
<evidence type="ECO:0000313" key="2">
    <source>
        <dbReference type="Proteomes" id="UP000023152"/>
    </source>
</evidence>
<proteinExistence type="predicted"/>
<comment type="caution">
    <text evidence="1">The sequence shown here is derived from an EMBL/GenBank/DDBJ whole genome shotgun (WGS) entry which is preliminary data.</text>
</comment>
<protein>
    <submittedName>
        <fullName evidence="1">Uncharacterized protein</fullName>
    </submittedName>
</protein>
<organism evidence="1 2">
    <name type="scientific">Reticulomyxa filosa</name>
    <dbReference type="NCBI Taxonomy" id="46433"/>
    <lineage>
        <taxon>Eukaryota</taxon>
        <taxon>Sar</taxon>
        <taxon>Rhizaria</taxon>
        <taxon>Retaria</taxon>
        <taxon>Foraminifera</taxon>
        <taxon>Monothalamids</taxon>
        <taxon>Reticulomyxidae</taxon>
        <taxon>Reticulomyxa</taxon>
    </lineage>
</organism>
<keyword evidence="2" id="KW-1185">Reference proteome</keyword>
<reference evidence="1 2" key="1">
    <citation type="journal article" date="2013" name="Curr. Biol.">
        <title>The Genome of the Foraminiferan Reticulomyxa filosa.</title>
        <authorList>
            <person name="Glockner G."/>
            <person name="Hulsmann N."/>
            <person name="Schleicher M."/>
            <person name="Noegel A.A."/>
            <person name="Eichinger L."/>
            <person name="Gallinger C."/>
            <person name="Pawlowski J."/>
            <person name="Sierra R."/>
            <person name="Euteneuer U."/>
            <person name="Pillet L."/>
            <person name="Moustafa A."/>
            <person name="Platzer M."/>
            <person name="Groth M."/>
            <person name="Szafranski K."/>
            <person name="Schliwa M."/>
        </authorList>
    </citation>
    <scope>NUCLEOTIDE SEQUENCE [LARGE SCALE GENOMIC DNA]</scope>
</reference>
<accession>X6M2E3</accession>
<dbReference type="EMBL" id="ASPP01025999">
    <property type="protein sequence ID" value="ETO07587.1"/>
    <property type="molecule type" value="Genomic_DNA"/>
</dbReference>
<name>X6M2E3_RETFI</name>
<dbReference type="Proteomes" id="UP000023152">
    <property type="component" value="Unassembled WGS sequence"/>
</dbReference>
<gene>
    <name evidence="1" type="ORF">RFI_29806</name>
</gene>
<sequence>MKDIPFNFEKSRGICNEHFLFTPIANKYCKIKLIPIEMFFQIKNKLKKYDGIMNVLEKKENINGVNLCYGLRKTLHFFGSKILLIKCNNKSIYFFRKLKFIQLFRI</sequence>